<keyword evidence="3" id="KW-1185">Reference proteome</keyword>
<accession>A0ABR9V774</accession>
<dbReference type="EMBL" id="JADEWC010000045">
    <property type="protein sequence ID" value="MBE9223752.1"/>
    <property type="molecule type" value="Genomic_DNA"/>
</dbReference>
<dbReference type="InterPro" id="IPR011990">
    <property type="entry name" value="TPR-like_helical_dom_sf"/>
</dbReference>
<keyword evidence="1" id="KW-1133">Transmembrane helix</keyword>
<name>A0ABR9V774_9CHRO</name>
<organism evidence="2 3">
    <name type="scientific">Cyanobacterium stanieri LEGE 03274</name>
    <dbReference type="NCBI Taxonomy" id="1828756"/>
    <lineage>
        <taxon>Bacteria</taxon>
        <taxon>Bacillati</taxon>
        <taxon>Cyanobacteriota</taxon>
        <taxon>Cyanophyceae</taxon>
        <taxon>Oscillatoriophycideae</taxon>
        <taxon>Chroococcales</taxon>
        <taxon>Geminocystaceae</taxon>
        <taxon>Cyanobacterium</taxon>
    </lineage>
</organism>
<reference evidence="2 3" key="1">
    <citation type="submission" date="2020-10" db="EMBL/GenBank/DDBJ databases">
        <authorList>
            <person name="Castelo-Branco R."/>
            <person name="Eusebio N."/>
            <person name="Adriana R."/>
            <person name="Vieira A."/>
            <person name="Brugerolle De Fraissinette N."/>
            <person name="Rezende De Castro R."/>
            <person name="Schneider M.P."/>
            <person name="Vasconcelos V."/>
            <person name="Leao P.N."/>
        </authorList>
    </citation>
    <scope>NUCLEOTIDE SEQUENCE [LARGE SCALE GENOMIC DNA]</scope>
    <source>
        <strain evidence="2 3">LEGE 03274</strain>
    </source>
</reference>
<dbReference type="Gene3D" id="1.25.40.10">
    <property type="entry name" value="Tetratricopeptide repeat domain"/>
    <property type="match status" value="1"/>
</dbReference>
<dbReference type="RefSeq" id="WP_193801973.1">
    <property type="nucleotide sequence ID" value="NZ_JADEWC010000045.1"/>
</dbReference>
<gene>
    <name evidence="2" type="ORF">IQ215_13695</name>
</gene>
<comment type="caution">
    <text evidence="2">The sequence shown here is derived from an EMBL/GenBank/DDBJ whole genome shotgun (WGS) entry which is preliminary data.</text>
</comment>
<dbReference type="PANTHER" id="PTHR36761:SF2">
    <property type="entry name" value="ORF03 PROTEIN"/>
    <property type="match status" value="1"/>
</dbReference>
<protein>
    <submittedName>
        <fullName evidence="2">Tetratricopeptide repeat protein</fullName>
    </submittedName>
</protein>
<evidence type="ECO:0000256" key="1">
    <source>
        <dbReference type="SAM" id="Phobius"/>
    </source>
</evidence>
<keyword evidence="1" id="KW-0472">Membrane</keyword>
<dbReference type="PANTHER" id="PTHR36761">
    <property type="entry name" value="ORF03 PROTEIN"/>
    <property type="match status" value="1"/>
</dbReference>
<proteinExistence type="predicted"/>
<keyword evidence="1" id="KW-0812">Transmembrane</keyword>
<dbReference type="Proteomes" id="UP000654604">
    <property type="component" value="Unassembled WGS sequence"/>
</dbReference>
<evidence type="ECO:0000313" key="3">
    <source>
        <dbReference type="Proteomes" id="UP000654604"/>
    </source>
</evidence>
<evidence type="ECO:0000313" key="2">
    <source>
        <dbReference type="EMBL" id="MBE9223752.1"/>
    </source>
</evidence>
<sequence>MNSFALEEFTKRYRQGKSAFECGQYRQSVKYLEDACKLVTLNSRLGGEVQMWLVNAYQAVGDGESAIALCQNLCIHPHTDTKIQAQRLLYILKAPELQRPKEWMTEIPDFNGESRLPVNRRVSNPRKIEPKRQIELVDLSTVNTKDNQFLWVSLIISLGAIVSLFIL</sequence>
<feature type="transmembrane region" description="Helical" evidence="1">
    <location>
        <begin position="149"/>
        <end position="166"/>
    </location>
</feature>